<keyword evidence="7 14" id="KW-0808">Transferase</keyword>
<evidence type="ECO:0000256" key="8">
    <source>
        <dbReference type="ARBA" id="ARBA00022723"/>
    </source>
</evidence>
<dbReference type="CDD" id="cd03880">
    <property type="entry name" value="M28_QC_like"/>
    <property type="match status" value="1"/>
</dbReference>
<dbReference type="PANTHER" id="PTHR12283">
    <property type="entry name" value="GLUTAMINYL-PEPTIDE CYCLOTRANSFERASE"/>
    <property type="match status" value="1"/>
</dbReference>
<dbReference type="GO" id="GO:0005576">
    <property type="term" value="C:extracellular region"/>
    <property type="evidence" value="ECO:0007669"/>
    <property type="project" value="UniProtKB-SubCell"/>
</dbReference>
<evidence type="ECO:0000256" key="5">
    <source>
        <dbReference type="ARBA" id="ARBA00016861"/>
    </source>
</evidence>
<evidence type="ECO:0000256" key="3">
    <source>
        <dbReference type="ARBA" id="ARBA00006014"/>
    </source>
</evidence>
<name>A0A6A4W2Z7_AMPAM</name>
<dbReference type="InterPro" id="IPR007484">
    <property type="entry name" value="Peptidase_M28"/>
</dbReference>
<dbReference type="OrthoDB" id="3907302at2759"/>
<dbReference type="PANTHER" id="PTHR12283:SF6">
    <property type="entry name" value="GLUTAMINYL-PEPTIDE CYCLOTRANSFERASE-RELATED"/>
    <property type="match status" value="1"/>
</dbReference>
<evidence type="ECO:0000313" key="14">
    <source>
        <dbReference type="EMBL" id="KAF0296171.1"/>
    </source>
</evidence>
<evidence type="ECO:0000256" key="6">
    <source>
        <dbReference type="ARBA" id="ARBA00022525"/>
    </source>
</evidence>
<keyword evidence="12" id="KW-0732">Signal</keyword>
<feature type="signal peptide" evidence="12">
    <location>
        <begin position="1"/>
        <end position="29"/>
    </location>
</feature>
<evidence type="ECO:0000256" key="10">
    <source>
        <dbReference type="ARBA" id="ARBA00023157"/>
    </source>
</evidence>
<evidence type="ECO:0000256" key="4">
    <source>
        <dbReference type="ARBA" id="ARBA00012012"/>
    </source>
</evidence>
<keyword evidence="15" id="KW-1185">Reference proteome</keyword>
<dbReference type="GO" id="GO:0008270">
    <property type="term" value="F:zinc ion binding"/>
    <property type="evidence" value="ECO:0007669"/>
    <property type="project" value="TreeGrafter"/>
</dbReference>
<feature type="chain" id="PRO_5025336102" description="Glutaminyl-peptide cyclotransferase" evidence="12">
    <location>
        <begin position="30"/>
        <end position="362"/>
    </location>
</feature>
<feature type="domain" description="Peptidase M28" evidence="13">
    <location>
        <begin position="123"/>
        <end position="351"/>
    </location>
</feature>
<comment type="subcellular location">
    <subcellularLocation>
        <location evidence="2">Secreted</location>
    </subcellularLocation>
</comment>
<keyword evidence="6" id="KW-0964">Secreted</keyword>
<dbReference type="GO" id="GO:0016603">
    <property type="term" value="F:glutaminyl-peptide cyclotransferase activity"/>
    <property type="evidence" value="ECO:0007669"/>
    <property type="project" value="UniProtKB-EC"/>
</dbReference>
<comment type="similarity">
    <text evidence="3">Belongs to the glutaminyl-peptide cyclotransferase family.</text>
</comment>
<keyword evidence="9" id="KW-0862">Zinc</keyword>
<dbReference type="EMBL" id="VIIS01001579">
    <property type="protein sequence ID" value="KAF0296171.1"/>
    <property type="molecule type" value="Genomic_DNA"/>
</dbReference>
<evidence type="ECO:0000313" key="15">
    <source>
        <dbReference type="Proteomes" id="UP000440578"/>
    </source>
</evidence>
<comment type="catalytic activity">
    <reaction evidence="1">
        <text>N-terminal L-glutaminyl-[peptide] = N-terminal 5-oxo-L-prolyl-[peptide] + NH4(+)</text>
        <dbReference type="Rhea" id="RHEA:23652"/>
        <dbReference type="Rhea" id="RHEA-COMP:11736"/>
        <dbReference type="Rhea" id="RHEA-COMP:11846"/>
        <dbReference type="ChEBI" id="CHEBI:28938"/>
        <dbReference type="ChEBI" id="CHEBI:64722"/>
        <dbReference type="ChEBI" id="CHEBI:87215"/>
        <dbReference type="EC" id="2.3.2.5"/>
    </reaction>
</comment>
<dbReference type="Pfam" id="PF04389">
    <property type="entry name" value="Peptidase_M28"/>
    <property type="match status" value="1"/>
</dbReference>
<sequence length="362" mass="40859">MGTLMAPALLTVCTFWCLLSTYIVSASSASSTGKLKQDKYQPQHLEKFGLLETVALLDQQLDLEAQLWSGLLDPMMVARYIGTKQHEDVRQHIIHTLTTLGWTVDEDRPFEMKTPRGAMNFTNVVATHDPSAPRRLVLACHYDSIYGRDTFIAATDSAVPCAMMLYMATLITNRYLDPMKGRSELTLQLLFLDGEEAIVHWTDTDSIYGARHLASELAQSVYQRTGDTVINDIDRIDCFVLLDLLGAALPSISNYQPSSRDEFRHLVSAEERLAKAGLLPDLPSVFHYRDSWGAWGAPRISDDHLPFLRRGVKILHLIPHPFPKVWHDDSDNGWAIDFPTVQRINRILRVFVAEYLGVATYL</sequence>
<keyword evidence="11" id="KW-0012">Acyltransferase</keyword>
<evidence type="ECO:0000256" key="11">
    <source>
        <dbReference type="ARBA" id="ARBA00023315"/>
    </source>
</evidence>
<reference evidence="14 15" key="1">
    <citation type="submission" date="2019-07" db="EMBL/GenBank/DDBJ databases">
        <title>Draft genome assembly of a fouling barnacle, Amphibalanus amphitrite (Darwin, 1854): The first reference genome for Thecostraca.</title>
        <authorList>
            <person name="Kim W."/>
        </authorList>
    </citation>
    <scope>NUCLEOTIDE SEQUENCE [LARGE SCALE GENOMIC DNA]</scope>
    <source>
        <strain evidence="14">SNU_AA5</strain>
        <tissue evidence="14">Soma without cirri and trophi</tissue>
    </source>
</reference>
<dbReference type="InterPro" id="IPR040234">
    <property type="entry name" value="QC/QCL"/>
</dbReference>
<dbReference type="SUPFAM" id="SSF53187">
    <property type="entry name" value="Zn-dependent exopeptidases"/>
    <property type="match status" value="1"/>
</dbReference>
<evidence type="ECO:0000256" key="9">
    <source>
        <dbReference type="ARBA" id="ARBA00022833"/>
    </source>
</evidence>
<dbReference type="Gene3D" id="3.40.630.10">
    <property type="entry name" value="Zn peptidases"/>
    <property type="match status" value="1"/>
</dbReference>
<proteinExistence type="inferred from homology"/>
<evidence type="ECO:0000256" key="7">
    <source>
        <dbReference type="ARBA" id="ARBA00022679"/>
    </source>
</evidence>
<evidence type="ECO:0000256" key="12">
    <source>
        <dbReference type="SAM" id="SignalP"/>
    </source>
</evidence>
<dbReference type="Proteomes" id="UP000440578">
    <property type="component" value="Unassembled WGS sequence"/>
</dbReference>
<protein>
    <recommendedName>
        <fullName evidence="5">Glutaminyl-peptide cyclotransferase</fullName>
        <ecNumber evidence="4">2.3.2.5</ecNumber>
    </recommendedName>
</protein>
<comment type="caution">
    <text evidence="14">The sequence shown here is derived from an EMBL/GenBank/DDBJ whole genome shotgun (WGS) entry which is preliminary data.</text>
</comment>
<keyword evidence="8" id="KW-0479">Metal-binding</keyword>
<dbReference type="EC" id="2.3.2.5" evidence="4"/>
<accession>A0A6A4W2Z7</accession>
<keyword evidence="10" id="KW-1015">Disulfide bond</keyword>
<dbReference type="InterPro" id="IPR037457">
    <property type="entry name" value="M28_QC"/>
</dbReference>
<gene>
    <name evidence="14" type="primary">QPCT</name>
    <name evidence="14" type="ORF">FJT64_006322</name>
</gene>
<dbReference type="AlphaFoldDB" id="A0A6A4W2Z7"/>
<evidence type="ECO:0000259" key="13">
    <source>
        <dbReference type="Pfam" id="PF04389"/>
    </source>
</evidence>
<evidence type="ECO:0000256" key="2">
    <source>
        <dbReference type="ARBA" id="ARBA00004613"/>
    </source>
</evidence>
<dbReference type="FunFam" id="3.40.630.10:FF:000029">
    <property type="entry name" value="Glutaminyl-peptide cyclotransferase"/>
    <property type="match status" value="1"/>
</dbReference>
<organism evidence="14 15">
    <name type="scientific">Amphibalanus amphitrite</name>
    <name type="common">Striped barnacle</name>
    <name type="synonym">Balanus amphitrite</name>
    <dbReference type="NCBI Taxonomy" id="1232801"/>
    <lineage>
        <taxon>Eukaryota</taxon>
        <taxon>Metazoa</taxon>
        <taxon>Ecdysozoa</taxon>
        <taxon>Arthropoda</taxon>
        <taxon>Crustacea</taxon>
        <taxon>Multicrustacea</taxon>
        <taxon>Cirripedia</taxon>
        <taxon>Thoracica</taxon>
        <taxon>Thoracicalcarea</taxon>
        <taxon>Balanomorpha</taxon>
        <taxon>Balanoidea</taxon>
        <taxon>Balanidae</taxon>
        <taxon>Amphibalaninae</taxon>
        <taxon>Amphibalanus</taxon>
    </lineage>
</organism>
<evidence type="ECO:0000256" key="1">
    <source>
        <dbReference type="ARBA" id="ARBA00000001"/>
    </source>
</evidence>